<name>A0A9X6UC09_BACCE</name>
<dbReference type="EMBL" id="NUAN01000071">
    <property type="protein sequence ID" value="PEN97775.1"/>
    <property type="molecule type" value="Genomic_DNA"/>
</dbReference>
<reference evidence="1 2" key="1">
    <citation type="submission" date="2017-09" db="EMBL/GenBank/DDBJ databases">
        <title>Large-scale bioinformatics analysis of Bacillus genomes uncovers conserved roles of natural products in bacterial physiology.</title>
        <authorList>
            <consortium name="Agbiome Team Llc"/>
            <person name="Bleich R.M."/>
            <person name="Kirk G.J."/>
            <person name="Santa Maria K.C."/>
            <person name="Allen S.E."/>
            <person name="Farag S."/>
            <person name="Shank E.A."/>
            <person name="Bowers A."/>
        </authorList>
    </citation>
    <scope>NUCLEOTIDE SEQUENCE [LARGE SCALE GENOMIC DNA]</scope>
    <source>
        <strain evidence="1 2">AFS027647</strain>
    </source>
</reference>
<evidence type="ECO:0000313" key="2">
    <source>
        <dbReference type="Proteomes" id="UP000220691"/>
    </source>
</evidence>
<organism evidence="1 2">
    <name type="scientific">Bacillus cereus</name>
    <dbReference type="NCBI Taxonomy" id="1396"/>
    <lineage>
        <taxon>Bacteria</taxon>
        <taxon>Bacillati</taxon>
        <taxon>Bacillota</taxon>
        <taxon>Bacilli</taxon>
        <taxon>Bacillales</taxon>
        <taxon>Bacillaceae</taxon>
        <taxon>Bacillus</taxon>
        <taxon>Bacillus cereus group</taxon>
    </lineage>
</organism>
<dbReference type="RefSeq" id="WP_098126376.1">
    <property type="nucleotide sequence ID" value="NZ_NUAN01000071.1"/>
</dbReference>
<dbReference type="AlphaFoldDB" id="A0A9X6UC09"/>
<proteinExistence type="predicted"/>
<evidence type="ECO:0000313" key="1">
    <source>
        <dbReference type="EMBL" id="PEN97775.1"/>
    </source>
</evidence>
<protein>
    <submittedName>
        <fullName evidence="1">Uncharacterized protein</fullName>
    </submittedName>
</protein>
<dbReference type="Proteomes" id="UP000220691">
    <property type="component" value="Unassembled WGS sequence"/>
</dbReference>
<gene>
    <name evidence="1" type="ORF">CN553_12045</name>
</gene>
<comment type="caution">
    <text evidence="1">The sequence shown here is derived from an EMBL/GenBank/DDBJ whole genome shotgun (WGS) entry which is preliminary data.</text>
</comment>
<sequence length="110" mass="13062">MFNSVEEVKKWIKENRDNYPKEVGNAIDFLIEKSEVVRSDEFVGMEIKDFYCNGFFGRTYDLEGAIVVSNGSDWVNVRTRYGNLHTAHFTNGWETEMRSYMEEWTKEREL</sequence>
<accession>A0A9X6UC09</accession>